<proteinExistence type="predicted"/>
<dbReference type="OrthoDB" id="443958at2759"/>
<dbReference type="EMBL" id="GL349441">
    <property type="protein sequence ID" value="KNC56284.1"/>
    <property type="molecule type" value="Genomic_DNA"/>
</dbReference>
<keyword evidence="4" id="KW-1185">Reference proteome</keyword>
<feature type="domain" description="TerD" evidence="2">
    <location>
        <begin position="15"/>
        <end position="130"/>
    </location>
</feature>
<protein>
    <submittedName>
        <fullName evidence="3">Stress protein</fullName>
    </submittedName>
</protein>
<evidence type="ECO:0000313" key="3">
    <source>
        <dbReference type="EMBL" id="KNC56284.1"/>
    </source>
</evidence>
<feature type="domain" description="TerD" evidence="2">
    <location>
        <begin position="169"/>
        <end position="356"/>
    </location>
</feature>
<sequence>MVFNAEGEHLETVGYDTPTGAGGAVVHGGDNQTGEGDGDDEDVAINLAAVPEDVASLVFVLSAYGRASFGLIKSMYARLIANGEPGSPDDGLELSKFKLKLREGNDYSAVAVCLLSRSPEGKWVLEAAGVTASGVDQQAVLPLLSSHVKGEPPMPDSVHMTPGDWLSVAGANKVVFGLGWEAPDSAVDLDASVLVFDKKGKLVQAVYHNNIEGKIKVESVPEEARESVPVDESGKATVIVHSGDERAGASEHEEDERIVFNLAAMPKKWARCVFVVSAYDGTFDKVDSCFVRMSDVSRGADAPHELMRMDLTLPEGDRDKFNGLIVAELYKDAASGDWVILGRANKTRQSGLQELADLVKEKIILQK</sequence>
<evidence type="ECO:0000313" key="4">
    <source>
        <dbReference type="Proteomes" id="UP000054408"/>
    </source>
</evidence>
<dbReference type="GeneID" id="25561942"/>
<accession>A0A0L0DVE7</accession>
<name>A0A0L0DVE7_THETB</name>
<dbReference type="Proteomes" id="UP000054408">
    <property type="component" value="Unassembled WGS sequence"/>
</dbReference>
<dbReference type="PANTHER" id="PTHR32097:SF17">
    <property type="entry name" value="CAMP-BINDING PROTEIN 1-RELATED"/>
    <property type="match status" value="1"/>
</dbReference>
<evidence type="ECO:0000259" key="2">
    <source>
        <dbReference type="Pfam" id="PF02342"/>
    </source>
</evidence>
<dbReference type="Pfam" id="PF02342">
    <property type="entry name" value="TerD"/>
    <property type="match status" value="2"/>
</dbReference>
<dbReference type="Gene3D" id="2.60.60.30">
    <property type="entry name" value="sav2460 like domains"/>
    <property type="match status" value="2"/>
</dbReference>
<reference evidence="3 4" key="1">
    <citation type="submission" date="2010-05" db="EMBL/GenBank/DDBJ databases">
        <title>The Genome Sequence of Thecamonas trahens ATCC 50062.</title>
        <authorList>
            <consortium name="The Broad Institute Genome Sequencing Platform"/>
            <person name="Russ C."/>
            <person name="Cuomo C."/>
            <person name="Shea T."/>
            <person name="Young S.K."/>
            <person name="Zeng Q."/>
            <person name="Koehrsen M."/>
            <person name="Haas B."/>
            <person name="Borodovsky M."/>
            <person name="Guigo R."/>
            <person name="Alvarado L."/>
            <person name="Berlin A."/>
            <person name="Bochicchio J."/>
            <person name="Borenstein D."/>
            <person name="Chapman S."/>
            <person name="Chen Z."/>
            <person name="Freedman E."/>
            <person name="Gellesch M."/>
            <person name="Goldberg J."/>
            <person name="Griggs A."/>
            <person name="Gujja S."/>
            <person name="Heilman E."/>
            <person name="Heiman D."/>
            <person name="Hepburn T."/>
            <person name="Howarth C."/>
            <person name="Jen D."/>
            <person name="Larson L."/>
            <person name="Mehta T."/>
            <person name="Park D."/>
            <person name="Pearson M."/>
            <person name="Roberts A."/>
            <person name="Saif S."/>
            <person name="Shenoy N."/>
            <person name="Sisk P."/>
            <person name="Stolte C."/>
            <person name="Sykes S."/>
            <person name="Thomson T."/>
            <person name="Walk T."/>
            <person name="White J."/>
            <person name="Yandava C."/>
            <person name="Burger G."/>
            <person name="Gray M.W."/>
            <person name="Holland P.W.H."/>
            <person name="King N."/>
            <person name="Lang F.B.F."/>
            <person name="Roger A.J."/>
            <person name="Ruiz-Trillo I."/>
            <person name="Lander E."/>
            <person name="Nusbaum C."/>
        </authorList>
    </citation>
    <scope>NUCLEOTIDE SEQUENCE [LARGE SCALE GENOMIC DNA]</scope>
    <source>
        <strain evidence="3 4">ATCC 50062</strain>
    </source>
</reference>
<dbReference type="InterPro" id="IPR051324">
    <property type="entry name" value="Stress/Tellurium_Resist"/>
</dbReference>
<feature type="region of interest" description="Disordered" evidence="1">
    <location>
        <begin position="13"/>
        <end position="40"/>
    </location>
</feature>
<evidence type="ECO:0000256" key="1">
    <source>
        <dbReference type="SAM" id="MobiDB-lite"/>
    </source>
</evidence>
<dbReference type="RefSeq" id="XP_013760803.1">
    <property type="nucleotide sequence ID" value="XM_013905349.1"/>
</dbReference>
<dbReference type="PANTHER" id="PTHR32097">
    <property type="entry name" value="CAMP-BINDING PROTEIN 1-RELATED"/>
    <property type="match status" value="1"/>
</dbReference>
<dbReference type="CDD" id="cd06974">
    <property type="entry name" value="TerD_like"/>
    <property type="match status" value="1"/>
</dbReference>
<gene>
    <name evidence="3" type="ORF">AMSG_02253</name>
</gene>
<dbReference type="AlphaFoldDB" id="A0A0L0DVE7"/>
<organism evidence="3 4">
    <name type="scientific">Thecamonas trahens ATCC 50062</name>
    <dbReference type="NCBI Taxonomy" id="461836"/>
    <lineage>
        <taxon>Eukaryota</taxon>
        <taxon>Apusozoa</taxon>
        <taxon>Apusomonadida</taxon>
        <taxon>Apusomonadidae</taxon>
        <taxon>Thecamonas</taxon>
    </lineage>
</organism>
<dbReference type="InterPro" id="IPR003325">
    <property type="entry name" value="TerD"/>
</dbReference>